<dbReference type="Gene3D" id="2.20.200.10">
    <property type="entry name" value="Outer membrane efflux proteins (OEP)"/>
    <property type="match status" value="1"/>
</dbReference>
<evidence type="ECO:0000256" key="2">
    <source>
        <dbReference type="RuleBase" id="RU362097"/>
    </source>
</evidence>
<dbReference type="NCBIfam" id="TIGR01845">
    <property type="entry name" value="outer_NodT"/>
    <property type="match status" value="1"/>
</dbReference>
<dbReference type="PANTHER" id="PTHR30203">
    <property type="entry name" value="OUTER MEMBRANE CATION EFFLUX PROTEIN"/>
    <property type="match status" value="1"/>
</dbReference>
<dbReference type="Gene3D" id="1.20.1600.10">
    <property type="entry name" value="Outer membrane efflux proteins (OEP)"/>
    <property type="match status" value="1"/>
</dbReference>
<name>A0ABS5ZDC9_9GAMM</name>
<dbReference type="InterPro" id="IPR010131">
    <property type="entry name" value="MdtP/NodT-like"/>
</dbReference>
<sequence>MSGNPMKFAVKWVSFMGVRGRKNIALLLLCSTLLAGCESLVRTQYSRPQLELPASWSYAAVNGEQALASEQWWRAFKDEALDCLIERALKSNSDMALAALKVQQAQLRAGIADGNLTPDASAQLSASRVRDMNTHTSRKSSGASLELSYELDLWGKLSSARDKAHWEAMATEQDRAGAALALIGTTANLYWRLAYLNESIAASEASLGYTAKALKLAQVKRRSGAVSNLDLIQAEQNLASQRASLTTLLQEKVEVQNALAILFDQAPENSVSDPQTLPVMRMPTLPVATPAALLARRPDMQAAEMRLRSVLADTDHTRASYYPSFSLTGSMATGDSVLANILRNPVATLGAGLSLPFLQWRQMQLSIQASEADYEQAVIEFRQKLYSALAEVENKLSARAQLMVQEEALRKSFSLASEAERLSEVRYRSGATDVKTWLDQQEIRRKAQLQLTENRLAQLQNMMALYQALGGGFAERLD</sequence>
<keyword evidence="2" id="KW-0449">Lipoprotein</keyword>
<gene>
    <name evidence="3" type="ORF">KCG35_13430</name>
</gene>
<dbReference type="InterPro" id="IPR003423">
    <property type="entry name" value="OMP_efflux"/>
</dbReference>
<keyword evidence="2" id="KW-1134">Transmembrane beta strand</keyword>
<comment type="subcellular location">
    <subcellularLocation>
        <location evidence="2">Cell outer membrane</location>
        <topology evidence="2">Lipid-anchor</topology>
    </subcellularLocation>
</comment>
<dbReference type="SUPFAM" id="SSF56954">
    <property type="entry name" value="Outer membrane efflux proteins (OEP)"/>
    <property type="match status" value="1"/>
</dbReference>
<evidence type="ECO:0000313" key="4">
    <source>
        <dbReference type="Proteomes" id="UP000690515"/>
    </source>
</evidence>
<dbReference type="Pfam" id="PF02321">
    <property type="entry name" value="OEP"/>
    <property type="match status" value="2"/>
</dbReference>
<dbReference type="Proteomes" id="UP000690515">
    <property type="component" value="Unassembled WGS sequence"/>
</dbReference>
<keyword evidence="2" id="KW-0472">Membrane</keyword>
<comment type="similarity">
    <text evidence="1 2">Belongs to the outer membrane factor (OMF) (TC 1.B.17) family.</text>
</comment>
<keyword evidence="2" id="KW-0812">Transmembrane</keyword>
<organism evidence="3 4">
    <name type="scientific">Zooshikella harenae</name>
    <dbReference type="NCBI Taxonomy" id="2827238"/>
    <lineage>
        <taxon>Bacteria</taxon>
        <taxon>Pseudomonadati</taxon>
        <taxon>Pseudomonadota</taxon>
        <taxon>Gammaproteobacteria</taxon>
        <taxon>Oceanospirillales</taxon>
        <taxon>Zooshikellaceae</taxon>
        <taxon>Zooshikella</taxon>
    </lineage>
</organism>
<comment type="caution">
    <text evidence="3">The sequence shown here is derived from an EMBL/GenBank/DDBJ whole genome shotgun (WGS) entry which is preliminary data.</text>
</comment>
<reference evidence="3 4" key="1">
    <citation type="submission" date="2021-04" db="EMBL/GenBank/DDBJ databases">
        <authorList>
            <person name="Pira H."/>
            <person name="Risdian C."/>
            <person name="Wink J."/>
        </authorList>
    </citation>
    <scope>NUCLEOTIDE SEQUENCE [LARGE SCALE GENOMIC DNA]</scope>
    <source>
        <strain evidence="3 4">WH53</strain>
    </source>
</reference>
<dbReference type="PANTHER" id="PTHR30203:SF32">
    <property type="entry name" value="CATION EFFLUX SYSTEM PROTEIN CUSC"/>
    <property type="match status" value="1"/>
</dbReference>
<proteinExistence type="inferred from homology"/>
<dbReference type="EMBL" id="JAGSOY010000030">
    <property type="protein sequence ID" value="MBU2712067.1"/>
    <property type="molecule type" value="Genomic_DNA"/>
</dbReference>
<evidence type="ECO:0000313" key="3">
    <source>
        <dbReference type="EMBL" id="MBU2712067.1"/>
    </source>
</evidence>
<keyword evidence="4" id="KW-1185">Reference proteome</keyword>
<protein>
    <submittedName>
        <fullName evidence="3">Efflux transporter outer membrane subunit</fullName>
    </submittedName>
</protein>
<accession>A0ABS5ZDC9</accession>
<evidence type="ECO:0000256" key="1">
    <source>
        <dbReference type="ARBA" id="ARBA00007613"/>
    </source>
</evidence>
<keyword evidence="2" id="KW-0564">Palmitate</keyword>